<evidence type="ECO:0000313" key="4">
    <source>
        <dbReference type="EMBL" id="QDC61816.1"/>
    </source>
</evidence>
<evidence type="ECO:0000256" key="1">
    <source>
        <dbReference type="ARBA" id="ARBA00022723"/>
    </source>
</evidence>
<keyword evidence="2" id="KW-0456">Lyase</keyword>
<evidence type="ECO:0000313" key="5">
    <source>
        <dbReference type="Proteomes" id="UP000312702"/>
    </source>
</evidence>
<dbReference type="Pfam" id="PF00596">
    <property type="entry name" value="Aldolase_II"/>
    <property type="match status" value="1"/>
</dbReference>
<sequence>MKSIQQQLLELTLQLQASGLNEGSSGNCSIRDSDGFYITPSGLNPKAMSIDDMVFMDFMGTIQSAQKPKREPSSEWRFHHDILKSRKDVNVVIHTHSTFATTLSLFRKDIPAFHYMIAVAGGNSIRCSPYELFGTQALSDAALKALIERKACLLANHGMIVIGRDIEETLNITHEVERLCEQYIYALQIGSPVILSDKEMDEVIQRFKSYGNWNKQ</sequence>
<dbReference type="RefSeq" id="WP_139870793.1">
    <property type="nucleotide sequence ID" value="NZ_CP040971.1"/>
</dbReference>
<dbReference type="Proteomes" id="UP000312702">
    <property type="component" value="Chromosome"/>
</dbReference>
<dbReference type="InterPro" id="IPR001303">
    <property type="entry name" value="Aldolase_II/adducin_N"/>
</dbReference>
<feature type="domain" description="Class II aldolase/adducin N-terminal" evidence="3">
    <location>
        <begin position="6"/>
        <end position="184"/>
    </location>
</feature>
<dbReference type="PANTHER" id="PTHR22789">
    <property type="entry name" value="FUCULOSE PHOSPHATE ALDOLASE"/>
    <property type="match status" value="1"/>
</dbReference>
<evidence type="ECO:0000256" key="2">
    <source>
        <dbReference type="ARBA" id="ARBA00023239"/>
    </source>
</evidence>
<protein>
    <submittedName>
        <fullName evidence="4">Class II aldolase</fullName>
    </submittedName>
</protein>
<proteinExistence type="predicted"/>
<dbReference type="EMBL" id="CP040973">
    <property type="protein sequence ID" value="QDC61816.1"/>
    <property type="molecule type" value="Genomic_DNA"/>
</dbReference>
<dbReference type="Gene3D" id="3.40.225.10">
    <property type="entry name" value="Class II aldolase/adducin N-terminal domain"/>
    <property type="match status" value="1"/>
</dbReference>
<reference evidence="4 5" key="1">
    <citation type="journal article" date="2019" name="ISME J.">
        <title>Evolution in action: habitat transition from sediment to the pelagial leads to genome streamlining in Methylophilaceae.</title>
        <authorList>
            <person name="Salcher M."/>
            <person name="Schaefle D."/>
            <person name="Kaspar M."/>
            <person name="Neuenschwander S.M."/>
            <person name="Ghai R."/>
        </authorList>
    </citation>
    <scope>NUCLEOTIDE SEQUENCE [LARGE SCALE GENOMIC DNA]</scope>
    <source>
        <strain evidence="4 5">MMS-VI-25</strain>
    </source>
</reference>
<keyword evidence="1" id="KW-0479">Metal-binding</keyword>
<dbReference type="InterPro" id="IPR036409">
    <property type="entry name" value="Aldolase_II/adducin_N_sf"/>
</dbReference>
<dbReference type="SUPFAM" id="SSF53639">
    <property type="entry name" value="AraD/HMP-PK domain-like"/>
    <property type="match status" value="1"/>
</dbReference>
<dbReference type="SMART" id="SM01007">
    <property type="entry name" value="Aldolase_II"/>
    <property type="match status" value="1"/>
</dbReference>
<dbReference type="InterPro" id="IPR050197">
    <property type="entry name" value="Aldolase_class_II_sugar_metab"/>
</dbReference>
<dbReference type="PANTHER" id="PTHR22789:SF0">
    <property type="entry name" value="3-OXO-TETRONATE 4-PHOSPHATE DECARBOXYLASE-RELATED"/>
    <property type="match status" value="1"/>
</dbReference>
<gene>
    <name evidence="4" type="ORF">FIT74_06715</name>
</gene>
<organism evidence="4 5">
    <name type="scientific">Candidatus Methylopumilus universalis</name>
    <dbReference type="NCBI Taxonomy" id="2588536"/>
    <lineage>
        <taxon>Bacteria</taxon>
        <taxon>Pseudomonadati</taxon>
        <taxon>Pseudomonadota</taxon>
        <taxon>Betaproteobacteria</taxon>
        <taxon>Nitrosomonadales</taxon>
        <taxon>Methylophilaceae</taxon>
        <taxon>Candidatus Methylopumilus</taxon>
    </lineage>
</organism>
<name>A0ABX5VV31_9PROT</name>
<accession>A0ABX5VV31</accession>
<keyword evidence="5" id="KW-1185">Reference proteome</keyword>
<evidence type="ECO:0000259" key="3">
    <source>
        <dbReference type="SMART" id="SM01007"/>
    </source>
</evidence>